<feature type="transmembrane region" description="Helical" evidence="6">
    <location>
        <begin position="210"/>
        <end position="230"/>
    </location>
</feature>
<feature type="transmembrane region" description="Helical" evidence="6">
    <location>
        <begin position="322"/>
        <end position="341"/>
    </location>
</feature>
<dbReference type="InterPro" id="IPR002797">
    <property type="entry name" value="Polysacc_synth"/>
</dbReference>
<keyword evidence="4 6" id="KW-1133">Transmembrane helix</keyword>
<keyword evidence="3 6" id="KW-0812">Transmembrane</keyword>
<evidence type="ECO:0000256" key="2">
    <source>
        <dbReference type="ARBA" id="ARBA00022475"/>
    </source>
</evidence>
<evidence type="ECO:0000313" key="7">
    <source>
        <dbReference type="EMBL" id="BAM94640.1"/>
    </source>
</evidence>
<feature type="transmembrane region" description="Helical" evidence="6">
    <location>
        <begin position="86"/>
        <end position="105"/>
    </location>
</feature>
<gene>
    <name evidence="7" type="primary">cps13M</name>
</gene>
<feature type="transmembrane region" description="Helical" evidence="6">
    <location>
        <begin position="250"/>
        <end position="274"/>
    </location>
</feature>
<dbReference type="InterPro" id="IPR050833">
    <property type="entry name" value="Poly_Biosynth_Transport"/>
</dbReference>
<dbReference type="Pfam" id="PF01943">
    <property type="entry name" value="Polysacc_synt"/>
    <property type="match status" value="1"/>
</dbReference>
<comment type="subcellular location">
    <subcellularLocation>
        <location evidence="1">Cell membrane</location>
        <topology evidence="1">Multi-pass membrane protein</topology>
    </subcellularLocation>
</comment>
<evidence type="ECO:0000256" key="1">
    <source>
        <dbReference type="ARBA" id="ARBA00004651"/>
    </source>
</evidence>
<keyword evidence="2" id="KW-1003">Cell membrane</keyword>
<proteinExistence type="predicted"/>
<feature type="transmembrane region" description="Helical" evidence="6">
    <location>
        <begin position="117"/>
        <end position="136"/>
    </location>
</feature>
<dbReference type="GO" id="GO:0005886">
    <property type="term" value="C:plasma membrane"/>
    <property type="evidence" value="ECO:0007669"/>
    <property type="project" value="UniProtKB-SubCell"/>
</dbReference>
<feature type="transmembrane region" description="Helical" evidence="6">
    <location>
        <begin position="295"/>
        <end position="316"/>
    </location>
</feature>
<evidence type="ECO:0000256" key="5">
    <source>
        <dbReference type="ARBA" id="ARBA00023136"/>
    </source>
</evidence>
<evidence type="ECO:0000256" key="4">
    <source>
        <dbReference type="ARBA" id="ARBA00022989"/>
    </source>
</evidence>
<dbReference type="PANTHER" id="PTHR30250">
    <property type="entry name" value="PST FAMILY PREDICTED COLANIC ACID TRANSPORTER"/>
    <property type="match status" value="1"/>
</dbReference>
<evidence type="ECO:0000256" key="3">
    <source>
        <dbReference type="ARBA" id="ARBA00022692"/>
    </source>
</evidence>
<dbReference type="PANTHER" id="PTHR30250:SF11">
    <property type="entry name" value="O-ANTIGEN TRANSPORTER-RELATED"/>
    <property type="match status" value="1"/>
</dbReference>
<reference evidence="7" key="1">
    <citation type="journal article" date="2013" name="Appl. Environ. Microbiol.">
        <title>Genetic analysis of capsular polysaccharide synthesis gene clusters from all serotypes of Streptococcus suis: potential mechanisms for generation of capsular variation.</title>
        <authorList>
            <person name="Okura M."/>
            <person name="Takamatsu D."/>
            <person name="Maruyama F."/>
            <person name="Nozawa T."/>
            <person name="Nakagawa I."/>
            <person name="Osaki M."/>
            <person name="Sekizaki T."/>
            <person name="Gottschalk M."/>
            <person name="Kumagai Y."/>
            <person name="Hamada S."/>
        </authorList>
    </citation>
    <scope>NUCLEOTIDE SEQUENCE</scope>
    <source>
        <strain evidence="7">10581</strain>
    </source>
</reference>
<name>M1VDC6_STRSU</name>
<sequence length="467" mass="52818">MNKGKTVSFVKIGTVYTLSNIVIKGMAFLTTPIFTRLMSQEEYGSFSNISSWANIILIIASLCLYSSISRAKYDYDENIKEYMSTITILGSSFTLIVWLLIEIKMEFWEGIFDMDGLYIRSIMLYSLFTPAVQTLITKHRMYNEYKNVIALTWITLLVSTFASLGLTYVMSNKLMGRVIGNYAIIAVVDIVFWIFIIFQGKSFSLRMCKYACALSLPLLIHELSGVLLNSSDRIIINQLCGANKAALYSIAYTIAMVITVVLSSLNQAWVPWFFDKLEKNEVSIIRKVVPKYVTGFTLGCIGLMLIGPEMILIFGGKSYAEAVYVIPPVCLAIEVQFMYTLYVNIEFFLKKSIYISIATAGATIINIALNYLLIPRFGYIVAAYTTVIGYGVALLFHYIVCRRTIYRDIFEEKIMVINIGLCLGAMLLSLALYQNNIIRILVIILIVLIVIICGIRNRNKIKKYFGK</sequence>
<feature type="transmembrane region" description="Helical" evidence="6">
    <location>
        <begin position="148"/>
        <end position="167"/>
    </location>
</feature>
<feature type="transmembrane region" description="Helical" evidence="6">
    <location>
        <begin position="46"/>
        <end position="65"/>
    </location>
</feature>
<feature type="transmembrane region" description="Helical" evidence="6">
    <location>
        <begin position="12"/>
        <end position="34"/>
    </location>
</feature>
<feature type="transmembrane region" description="Helical" evidence="6">
    <location>
        <begin position="379"/>
        <end position="401"/>
    </location>
</feature>
<organism evidence="7">
    <name type="scientific">Streptococcus suis</name>
    <dbReference type="NCBI Taxonomy" id="1307"/>
    <lineage>
        <taxon>Bacteria</taxon>
        <taxon>Bacillati</taxon>
        <taxon>Bacillota</taxon>
        <taxon>Bacilli</taxon>
        <taxon>Lactobacillales</taxon>
        <taxon>Streptococcaceae</taxon>
        <taxon>Streptococcus</taxon>
    </lineage>
</organism>
<evidence type="ECO:0000256" key="6">
    <source>
        <dbReference type="SAM" id="Phobius"/>
    </source>
</evidence>
<feature type="transmembrane region" description="Helical" evidence="6">
    <location>
        <begin position="413"/>
        <end position="431"/>
    </location>
</feature>
<feature type="transmembrane region" description="Helical" evidence="6">
    <location>
        <begin position="179"/>
        <end position="198"/>
    </location>
</feature>
<feature type="transmembrane region" description="Helical" evidence="6">
    <location>
        <begin position="437"/>
        <end position="455"/>
    </location>
</feature>
<dbReference type="EMBL" id="AB737821">
    <property type="protein sequence ID" value="BAM94640.1"/>
    <property type="molecule type" value="Genomic_DNA"/>
</dbReference>
<feature type="transmembrane region" description="Helical" evidence="6">
    <location>
        <begin position="353"/>
        <end position="373"/>
    </location>
</feature>
<protein>
    <submittedName>
        <fullName evidence="7">Capsular polysaccharide repeat unit transporter</fullName>
    </submittedName>
</protein>
<accession>M1VDC6</accession>
<keyword evidence="5 6" id="KW-0472">Membrane</keyword>
<dbReference type="AlphaFoldDB" id="M1VDC6"/>